<dbReference type="PROSITE" id="PS50259">
    <property type="entry name" value="G_PROTEIN_RECEP_F3_4"/>
    <property type="match status" value="1"/>
</dbReference>
<evidence type="ECO:0000313" key="8">
    <source>
        <dbReference type="EMBL" id="CAG6714089.1"/>
    </source>
</evidence>
<dbReference type="PANTHER" id="PTHR24060">
    <property type="entry name" value="METABOTROPIC GLUTAMATE RECEPTOR"/>
    <property type="match status" value="1"/>
</dbReference>
<evidence type="ECO:0000259" key="7">
    <source>
        <dbReference type="PROSITE" id="PS50259"/>
    </source>
</evidence>
<accession>A0A8D8UZC5</accession>
<evidence type="ECO:0000256" key="1">
    <source>
        <dbReference type="ARBA" id="ARBA00004141"/>
    </source>
</evidence>
<keyword evidence="2 6" id="KW-0812">Transmembrane</keyword>
<organism evidence="8">
    <name type="scientific">Cacopsylla melanoneura</name>
    <dbReference type="NCBI Taxonomy" id="428564"/>
    <lineage>
        <taxon>Eukaryota</taxon>
        <taxon>Metazoa</taxon>
        <taxon>Ecdysozoa</taxon>
        <taxon>Arthropoda</taxon>
        <taxon>Hexapoda</taxon>
        <taxon>Insecta</taxon>
        <taxon>Pterygota</taxon>
        <taxon>Neoptera</taxon>
        <taxon>Paraneoptera</taxon>
        <taxon>Hemiptera</taxon>
        <taxon>Sternorrhyncha</taxon>
        <taxon>Psylloidea</taxon>
        <taxon>Psyllidae</taxon>
        <taxon>Psyllinae</taxon>
        <taxon>Cacopsylla</taxon>
    </lineage>
</organism>
<reference evidence="8" key="1">
    <citation type="submission" date="2021-05" db="EMBL/GenBank/DDBJ databases">
        <authorList>
            <person name="Alioto T."/>
            <person name="Alioto T."/>
            <person name="Gomez Garrido J."/>
        </authorList>
    </citation>
    <scope>NUCLEOTIDE SEQUENCE</scope>
</reference>
<feature type="transmembrane region" description="Helical" evidence="6">
    <location>
        <begin position="171"/>
        <end position="190"/>
    </location>
</feature>
<dbReference type="EMBL" id="HBUF01351394">
    <property type="protein sequence ID" value="CAG6714086.1"/>
    <property type="molecule type" value="Transcribed_RNA"/>
</dbReference>
<keyword evidence="5" id="KW-0325">Glycoprotein</keyword>
<dbReference type="EMBL" id="HBUF01351393">
    <property type="protein sequence ID" value="CAG6714083.1"/>
    <property type="molecule type" value="Transcribed_RNA"/>
</dbReference>
<protein>
    <submittedName>
        <fullName evidence="8">Metabotropic glutamate receptor</fullName>
    </submittedName>
</protein>
<dbReference type="Pfam" id="PF00003">
    <property type="entry name" value="7tm_3"/>
    <property type="match status" value="1"/>
</dbReference>
<name>A0A8D8UZC5_9HEMI</name>
<sequence length="425" mass="47545">MDRIHNASSLALELSTEFFMVHHEPPFTPPPYEAPPLYEAPPFAPSSSIQKSLSPPLTSILRREVWVMPLFVLSFLTMTLIAMFEVFVLCKTWKTTPSRRHLLLGQMLLLGLFICAAVSAVILLEPSPLTCAVIRMGTGLGYAIVFSTLLVKCVFLISLNTGVYLPAPYQALLLFFAVTIQLVIGAQWLLNDPAQISDIPGIEGSFCATSFTSIIFSLAYSMFLMIAVTILAIRSRNIRDNYREITFVGLALYCVIPVWMGWICSGIIVFEKNKDACISFGLSVSAILIFLIMFMPKSRQLAAMGKEGMYLEDKDEKYSSVSGGVGIGASPSFFHIKGPKYNADRVALMTSPPSYGHYYQYCYYPQHNMHSPVNPPMYDYQQSPPGHIWMSEPPWFDPSDLKPTYSSNPNVFFQRPPVLHPGMMY</sequence>
<evidence type="ECO:0000256" key="5">
    <source>
        <dbReference type="ARBA" id="ARBA00023180"/>
    </source>
</evidence>
<dbReference type="CDD" id="cd13953">
    <property type="entry name" value="7tm_classC_mGluR-like"/>
    <property type="match status" value="1"/>
</dbReference>
<dbReference type="GO" id="GO:0004930">
    <property type="term" value="F:G protein-coupled receptor activity"/>
    <property type="evidence" value="ECO:0007669"/>
    <property type="project" value="InterPro"/>
</dbReference>
<feature type="transmembrane region" description="Helical" evidence="6">
    <location>
        <begin position="139"/>
        <end position="159"/>
    </location>
</feature>
<feature type="transmembrane region" description="Helical" evidence="6">
    <location>
        <begin position="102"/>
        <end position="124"/>
    </location>
</feature>
<feature type="transmembrane region" description="Helical" evidence="6">
    <location>
        <begin position="276"/>
        <end position="296"/>
    </location>
</feature>
<dbReference type="InterPro" id="IPR050726">
    <property type="entry name" value="mGluR"/>
</dbReference>
<dbReference type="AlphaFoldDB" id="A0A8D8UZC5"/>
<evidence type="ECO:0000256" key="4">
    <source>
        <dbReference type="ARBA" id="ARBA00023136"/>
    </source>
</evidence>
<evidence type="ECO:0000256" key="6">
    <source>
        <dbReference type="SAM" id="Phobius"/>
    </source>
</evidence>
<feature type="transmembrane region" description="Helical" evidence="6">
    <location>
        <begin position="245"/>
        <end position="270"/>
    </location>
</feature>
<feature type="transmembrane region" description="Helical" evidence="6">
    <location>
        <begin position="66"/>
        <end position="90"/>
    </location>
</feature>
<evidence type="ECO:0000256" key="3">
    <source>
        <dbReference type="ARBA" id="ARBA00022989"/>
    </source>
</evidence>
<keyword evidence="4 6" id="KW-0472">Membrane</keyword>
<feature type="transmembrane region" description="Helical" evidence="6">
    <location>
        <begin position="210"/>
        <end position="233"/>
    </location>
</feature>
<feature type="domain" description="G-protein coupled receptors family 3 profile" evidence="7">
    <location>
        <begin position="104"/>
        <end position="297"/>
    </location>
</feature>
<dbReference type="GO" id="GO:0016020">
    <property type="term" value="C:membrane"/>
    <property type="evidence" value="ECO:0007669"/>
    <property type="project" value="UniProtKB-SubCell"/>
</dbReference>
<comment type="subcellular location">
    <subcellularLocation>
        <location evidence="1">Membrane</location>
        <topology evidence="1">Multi-pass membrane protein</topology>
    </subcellularLocation>
</comment>
<keyword evidence="8" id="KW-0675">Receptor</keyword>
<dbReference type="InterPro" id="IPR017978">
    <property type="entry name" value="GPCR_3_C"/>
</dbReference>
<keyword evidence="3 6" id="KW-1133">Transmembrane helix</keyword>
<evidence type="ECO:0000256" key="2">
    <source>
        <dbReference type="ARBA" id="ARBA00022692"/>
    </source>
</evidence>
<dbReference type="EMBL" id="HBUF01351395">
    <property type="protein sequence ID" value="CAG6714089.1"/>
    <property type="molecule type" value="Transcribed_RNA"/>
</dbReference>
<proteinExistence type="predicted"/>